<dbReference type="EMBL" id="JACEZU010000010">
    <property type="protein sequence ID" value="MBA5689180.1"/>
    <property type="molecule type" value="Genomic_DNA"/>
</dbReference>
<keyword evidence="5" id="KW-1185">Reference proteome</keyword>
<comment type="caution">
    <text evidence="4">The sequence shown here is derived from an EMBL/GenBank/DDBJ whole genome shotgun (WGS) entry which is preliminary data.</text>
</comment>
<dbReference type="PANTHER" id="PTHR35936">
    <property type="entry name" value="MEMBRANE-BOUND LYTIC MUREIN TRANSGLYCOSYLASE F"/>
    <property type="match status" value="1"/>
</dbReference>
<protein>
    <submittedName>
        <fullName evidence="4">Transporter substrate-binding domain-containing protein</fullName>
    </submittedName>
</protein>
<reference evidence="4 5" key="1">
    <citation type="submission" date="2020-07" db="EMBL/GenBank/DDBJ databases">
        <title>Novel species isolated from subtropical streams in China.</title>
        <authorList>
            <person name="Lu H."/>
        </authorList>
    </citation>
    <scope>NUCLEOTIDE SEQUENCE [LARGE SCALE GENOMIC DNA]</scope>
    <source>
        <strain evidence="4 5">LX47W</strain>
    </source>
</reference>
<dbReference type="Proteomes" id="UP000573499">
    <property type="component" value="Unassembled WGS sequence"/>
</dbReference>
<dbReference type="Gene3D" id="3.40.190.10">
    <property type="entry name" value="Periplasmic binding protein-like II"/>
    <property type="match status" value="2"/>
</dbReference>
<evidence type="ECO:0000313" key="5">
    <source>
        <dbReference type="Proteomes" id="UP000573499"/>
    </source>
</evidence>
<proteinExistence type="predicted"/>
<dbReference type="AlphaFoldDB" id="A0A7W2FCK4"/>
<feature type="chain" id="PRO_5030780770" evidence="2">
    <location>
        <begin position="22"/>
        <end position="243"/>
    </location>
</feature>
<feature type="signal peptide" evidence="2">
    <location>
        <begin position="1"/>
        <end position="21"/>
    </location>
</feature>
<gene>
    <name evidence="4" type="ORF">H3H39_19230</name>
</gene>
<dbReference type="SUPFAM" id="SSF53850">
    <property type="entry name" value="Periplasmic binding protein-like II"/>
    <property type="match status" value="1"/>
</dbReference>
<feature type="domain" description="Solute-binding protein family 3/N-terminal" evidence="3">
    <location>
        <begin position="27"/>
        <end position="141"/>
    </location>
</feature>
<evidence type="ECO:0000256" key="1">
    <source>
        <dbReference type="ARBA" id="ARBA00022729"/>
    </source>
</evidence>
<accession>A0A7W2FCK4</accession>
<evidence type="ECO:0000256" key="2">
    <source>
        <dbReference type="SAM" id="SignalP"/>
    </source>
</evidence>
<dbReference type="RefSeq" id="WP_182155526.1">
    <property type="nucleotide sequence ID" value="NZ_JACEZU010000010.1"/>
</dbReference>
<dbReference type="InterPro" id="IPR001638">
    <property type="entry name" value="Solute-binding_3/MltF_N"/>
</dbReference>
<dbReference type="Pfam" id="PF00497">
    <property type="entry name" value="SBP_bac_3"/>
    <property type="match status" value="1"/>
</dbReference>
<organism evidence="4 5">
    <name type="scientific">Rugamonas apoptosis</name>
    <dbReference type="NCBI Taxonomy" id="2758570"/>
    <lineage>
        <taxon>Bacteria</taxon>
        <taxon>Pseudomonadati</taxon>
        <taxon>Pseudomonadota</taxon>
        <taxon>Betaproteobacteria</taxon>
        <taxon>Burkholderiales</taxon>
        <taxon>Oxalobacteraceae</taxon>
        <taxon>Telluria group</taxon>
        <taxon>Rugamonas</taxon>
    </lineage>
</organism>
<evidence type="ECO:0000259" key="3">
    <source>
        <dbReference type="Pfam" id="PF00497"/>
    </source>
</evidence>
<keyword evidence="1 2" id="KW-0732">Signal</keyword>
<evidence type="ECO:0000313" key="4">
    <source>
        <dbReference type="EMBL" id="MBA5689180.1"/>
    </source>
</evidence>
<name>A0A7W2FCK4_9BURK</name>
<dbReference type="PANTHER" id="PTHR35936:SF35">
    <property type="entry name" value="L-CYSTINE-BINDING PROTEIN TCYJ"/>
    <property type="match status" value="1"/>
</dbReference>
<sequence length="243" mass="26636">MSALRYAMLITTCLWPAFALAQAAAPLIVGYSLRPPYTIAAPDGSLSGLLGTPATQAFRAAGIAAEWRAMPPNRQLAMVKNAATPSCAVGWAVTPERAHFAKFTRPIYRDHGWVALANVKFAAYGDTTLLAALQRKDTRVLVKDNYSYGAQIDQMLAELHPITAVTTTTVMKMAHSVSSGMVDLMFAPEEEARYVLEHAGEQSANLRLLRFSDIRSDNTRHIMCGLAVPDEIIERLNRVISFR</sequence>